<evidence type="ECO:0000256" key="1">
    <source>
        <dbReference type="SAM" id="SignalP"/>
    </source>
</evidence>
<feature type="chain" id="PRO_5031050575" description="Spore-associated protein A" evidence="1">
    <location>
        <begin position="33"/>
        <end position="148"/>
    </location>
</feature>
<evidence type="ECO:0000313" key="3">
    <source>
        <dbReference type="Proteomes" id="UP000611640"/>
    </source>
</evidence>
<dbReference type="KEGG" id="atl:Athai_61930"/>
<dbReference type="EMBL" id="AP023355">
    <property type="protein sequence ID" value="BCJ38690.1"/>
    <property type="molecule type" value="Genomic_DNA"/>
</dbReference>
<keyword evidence="1" id="KW-0732">Signal</keyword>
<name>A0A7R7DW36_9ACTN</name>
<evidence type="ECO:0000313" key="2">
    <source>
        <dbReference type="EMBL" id="BCJ38690.1"/>
    </source>
</evidence>
<proteinExistence type="predicted"/>
<gene>
    <name evidence="2" type="ORF">Athai_61930</name>
</gene>
<protein>
    <recommendedName>
        <fullName evidence="4">Spore-associated protein A</fullName>
    </recommendedName>
</protein>
<feature type="signal peptide" evidence="1">
    <location>
        <begin position="1"/>
        <end position="32"/>
    </location>
</feature>
<organism evidence="2 3">
    <name type="scientific">Actinocatenispora thailandica</name>
    <dbReference type="NCBI Taxonomy" id="227318"/>
    <lineage>
        <taxon>Bacteria</taxon>
        <taxon>Bacillati</taxon>
        <taxon>Actinomycetota</taxon>
        <taxon>Actinomycetes</taxon>
        <taxon>Micromonosporales</taxon>
        <taxon>Micromonosporaceae</taxon>
        <taxon>Actinocatenispora</taxon>
    </lineage>
</organism>
<dbReference type="AlphaFoldDB" id="A0A7R7DW36"/>
<evidence type="ECO:0008006" key="4">
    <source>
        <dbReference type="Google" id="ProtNLM"/>
    </source>
</evidence>
<dbReference type="Proteomes" id="UP000611640">
    <property type="component" value="Chromosome"/>
</dbReference>
<sequence>MKKMTRKIAVGAAAAVAAVGLGAVVAPSPALAYSASALCGDNYHNIDSHTLSHNGSTVAVIYLSYNGSTDCVVTEKFQLTSFGTITGAWVQPEGSSKTSDESYYNSYAGPVRRSAPGTCIKWGGDATYHVSGDTYALLSWTSDWSHCG</sequence>
<accession>A0A7R7DW36</accession>
<dbReference type="RefSeq" id="WP_203964683.1">
    <property type="nucleotide sequence ID" value="NZ_AP023355.1"/>
</dbReference>
<reference evidence="2 3" key="1">
    <citation type="submission" date="2020-08" db="EMBL/GenBank/DDBJ databases">
        <title>Whole genome shotgun sequence of Actinocatenispora thailandica NBRC 105041.</title>
        <authorList>
            <person name="Komaki H."/>
            <person name="Tamura T."/>
        </authorList>
    </citation>
    <scope>NUCLEOTIDE SEQUENCE [LARGE SCALE GENOMIC DNA]</scope>
    <source>
        <strain evidence="2 3">NBRC 105041</strain>
    </source>
</reference>
<keyword evidence="3" id="KW-1185">Reference proteome</keyword>